<sequence length="260" mass="29041">MHLAKVDSDVEGLNRALGGLTIRDEPEAKGPFRFFDLPSELRIKIYELALVVPDRLVDLDPVNTRRIVPRIQCFRVSKQMHAEASGVFYGSQTFRLFPRGRFFHTKKTLVTRLPQAYRAAITSMELRLGEGWSSPPRCQKIDDALGLEDCTSLRTLKVFIEIDPSGDIFNGFRGRDNARDGYQLFCTKMLAEIFARTPSVVAVELDAYPSIGKDSPIVLALVDVIKKASKKVLWGPLRGWDREGDCGQLGLESALAGITL</sequence>
<dbReference type="Proteomes" id="UP000799439">
    <property type="component" value="Unassembled WGS sequence"/>
</dbReference>
<accession>A0A9P4J1L7</accession>
<proteinExistence type="predicted"/>
<dbReference type="EMBL" id="ML996087">
    <property type="protein sequence ID" value="KAF2151787.1"/>
    <property type="molecule type" value="Genomic_DNA"/>
</dbReference>
<dbReference type="OrthoDB" id="5372935at2759"/>
<keyword evidence="2" id="KW-1185">Reference proteome</keyword>
<dbReference type="AlphaFoldDB" id="A0A9P4J1L7"/>
<evidence type="ECO:0000313" key="2">
    <source>
        <dbReference type="Proteomes" id="UP000799439"/>
    </source>
</evidence>
<dbReference type="PANTHER" id="PTHR42085">
    <property type="entry name" value="F-BOX DOMAIN-CONTAINING PROTEIN"/>
    <property type="match status" value="1"/>
</dbReference>
<comment type="caution">
    <text evidence="1">The sequence shown here is derived from an EMBL/GenBank/DDBJ whole genome shotgun (WGS) entry which is preliminary data.</text>
</comment>
<name>A0A9P4J1L7_9PEZI</name>
<dbReference type="PANTHER" id="PTHR42085:SF2">
    <property type="entry name" value="F-BOX DOMAIN-CONTAINING PROTEIN"/>
    <property type="match status" value="1"/>
</dbReference>
<gene>
    <name evidence="1" type="ORF">K461DRAFT_268906</name>
</gene>
<evidence type="ECO:0000313" key="1">
    <source>
        <dbReference type="EMBL" id="KAF2151787.1"/>
    </source>
</evidence>
<protein>
    <submittedName>
        <fullName evidence="1">Uncharacterized protein</fullName>
    </submittedName>
</protein>
<dbReference type="InterPro" id="IPR038883">
    <property type="entry name" value="AN11006-like"/>
</dbReference>
<organism evidence="1 2">
    <name type="scientific">Myriangium duriaei CBS 260.36</name>
    <dbReference type="NCBI Taxonomy" id="1168546"/>
    <lineage>
        <taxon>Eukaryota</taxon>
        <taxon>Fungi</taxon>
        <taxon>Dikarya</taxon>
        <taxon>Ascomycota</taxon>
        <taxon>Pezizomycotina</taxon>
        <taxon>Dothideomycetes</taxon>
        <taxon>Dothideomycetidae</taxon>
        <taxon>Myriangiales</taxon>
        <taxon>Myriangiaceae</taxon>
        <taxon>Myriangium</taxon>
    </lineage>
</organism>
<reference evidence="1" key="1">
    <citation type="journal article" date="2020" name="Stud. Mycol.">
        <title>101 Dothideomycetes genomes: a test case for predicting lifestyles and emergence of pathogens.</title>
        <authorList>
            <person name="Haridas S."/>
            <person name="Albert R."/>
            <person name="Binder M."/>
            <person name="Bloem J."/>
            <person name="Labutti K."/>
            <person name="Salamov A."/>
            <person name="Andreopoulos B."/>
            <person name="Baker S."/>
            <person name="Barry K."/>
            <person name="Bills G."/>
            <person name="Bluhm B."/>
            <person name="Cannon C."/>
            <person name="Castanera R."/>
            <person name="Culley D."/>
            <person name="Daum C."/>
            <person name="Ezra D."/>
            <person name="Gonzalez J."/>
            <person name="Henrissat B."/>
            <person name="Kuo A."/>
            <person name="Liang C."/>
            <person name="Lipzen A."/>
            <person name="Lutzoni F."/>
            <person name="Magnuson J."/>
            <person name="Mondo S."/>
            <person name="Nolan M."/>
            <person name="Ohm R."/>
            <person name="Pangilinan J."/>
            <person name="Park H.-J."/>
            <person name="Ramirez L."/>
            <person name="Alfaro M."/>
            <person name="Sun H."/>
            <person name="Tritt A."/>
            <person name="Yoshinaga Y."/>
            <person name="Zwiers L.-H."/>
            <person name="Turgeon B."/>
            <person name="Goodwin S."/>
            <person name="Spatafora J."/>
            <person name="Crous P."/>
            <person name="Grigoriev I."/>
        </authorList>
    </citation>
    <scope>NUCLEOTIDE SEQUENCE</scope>
    <source>
        <strain evidence="1">CBS 260.36</strain>
    </source>
</reference>